<dbReference type="PATRIC" id="fig|1469144.10.peg.652"/>
<dbReference type="Proteomes" id="UP000070188">
    <property type="component" value="Unassembled WGS sequence"/>
</dbReference>
<evidence type="ECO:0000259" key="1">
    <source>
        <dbReference type="Pfam" id="PF01261"/>
    </source>
</evidence>
<name>A0A132MM36_9ACTN</name>
<reference evidence="3" key="1">
    <citation type="submission" date="2015-04" db="EMBL/GenBank/DDBJ databases">
        <title>Physiological reanalysis, assessment of diazotrophy, and genome sequences of multiple isolates of Streptomyces thermoautotrophicus.</title>
        <authorList>
            <person name="MacKellar D.C."/>
            <person name="Lieber L."/>
            <person name="Norman J."/>
            <person name="Bolger A."/>
            <person name="Tobin C."/>
            <person name="Murray J.W."/>
            <person name="Chang R."/>
            <person name="Ford T."/>
            <person name="Nguyen P.Q."/>
            <person name="Woodward J."/>
            <person name="Permingeat H."/>
            <person name="Joshi N.S."/>
            <person name="Silver P.A."/>
            <person name="Usadel B."/>
            <person name="Rutherford A.W."/>
            <person name="Friesen M."/>
            <person name="Prell J."/>
        </authorList>
    </citation>
    <scope>NUCLEOTIDE SEQUENCE [LARGE SCALE GENOMIC DNA]</scope>
    <source>
        <strain evidence="3">H1</strain>
    </source>
</reference>
<comment type="caution">
    <text evidence="2">The sequence shown here is derived from an EMBL/GenBank/DDBJ whole genome shotgun (WGS) entry which is preliminary data.</text>
</comment>
<dbReference type="InterPro" id="IPR036237">
    <property type="entry name" value="Xyl_isomerase-like_sf"/>
</dbReference>
<accession>A0A132MM36</accession>
<gene>
    <name evidence="2" type="ORF">LI90_554</name>
</gene>
<dbReference type="EMBL" id="LAXD01000001">
    <property type="protein sequence ID" value="KWW98924.1"/>
    <property type="molecule type" value="Genomic_DNA"/>
</dbReference>
<evidence type="ECO:0000313" key="2">
    <source>
        <dbReference type="EMBL" id="KWW98924.1"/>
    </source>
</evidence>
<dbReference type="PANTHER" id="PTHR12110:SF47">
    <property type="match status" value="1"/>
</dbReference>
<keyword evidence="3" id="KW-1185">Reference proteome</keyword>
<dbReference type="Pfam" id="PF01261">
    <property type="entry name" value="AP_endonuc_2"/>
    <property type="match status" value="1"/>
</dbReference>
<dbReference type="AlphaFoldDB" id="A0A132MM36"/>
<dbReference type="STRING" id="1469144.LI90_554"/>
<dbReference type="SUPFAM" id="SSF51658">
    <property type="entry name" value="Xylose isomerase-like"/>
    <property type="match status" value="1"/>
</dbReference>
<evidence type="ECO:0000313" key="3">
    <source>
        <dbReference type="Proteomes" id="UP000070188"/>
    </source>
</evidence>
<proteinExistence type="predicted"/>
<dbReference type="InterPro" id="IPR050312">
    <property type="entry name" value="IolE/XylAMocC-like"/>
</dbReference>
<dbReference type="Gene3D" id="3.20.20.150">
    <property type="entry name" value="Divalent-metal-dependent TIM barrel enzymes"/>
    <property type="match status" value="1"/>
</dbReference>
<feature type="domain" description="Xylose isomerase-like TIM barrel" evidence="1">
    <location>
        <begin position="50"/>
        <end position="282"/>
    </location>
</feature>
<dbReference type="InterPro" id="IPR013022">
    <property type="entry name" value="Xyl_isomerase-like_TIM-brl"/>
</dbReference>
<sequence>MSDHHEPLDMTVVDHQAHAVREPDAILRVPTAQIALSTASVYPESTASAFEIASRLGYDGIEVMVWTDRVSQDTTALRYLSDHYGIPILAIHAPCLLITQRVWGSDPWAKLRRAQRMAEAVGASTVVVHPPFRWQREYARGFVEGLQRMREETDVKFAVENMFPWRARGREMEAYAPGWNVLDEDYDHYTLDLSHTATARNDALAVAKAMGERLAHVHLADGTGSSKDEHLVPGRGTQPCAELLELLARQEYSGSIVLEVNTRRVSREQREADLAEALAFTRLNLAAAMEVPERR</sequence>
<dbReference type="PANTHER" id="PTHR12110">
    <property type="entry name" value="HYDROXYPYRUVATE ISOMERASE"/>
    <property type="match status" value="1"/>
</dbReference>
<organism evidence="2 3">
    <name type="scientific">Carbonactinospora thermoautotrophica</name>
    <dbReference type="NCBI Taxonomy" id="1469144"/>
    <lineage>
        <taxon>Bacteria</taxon>
        <taxon>Bacillati</taxon>
        <taxon>Actinomycetota</taxon>
        <taxon>Actinomycetes</taxon>
        <taxon>Kitasatosporales</taxon>
        <taxon>Carbonactinosporaceae</taxon>
        <taxon>Carbonactinospora</taxon>
    </lineage>
</organism>
<protein>
    <recommendedName>
        <fullName evidence="1">Xylose isomerase-like TIM barrel domain-containing protein</fullName>
    </recommendedName>
</protein>